<proteinExistence type="predicted"/>
<evidence type="ECO:0000313" key="2">
    <source>
        <dbReference type="EMBL" id="KYP76517.1"/>
    </source>
</evidence>
<sequence>EQEGLVQVVEYVDDNVVVAGGVDFWTWELAVDEDTLLGNTQWGYASVCDVPREVEVRVLAPHRCCHQAKHQRDHRNPTHFYFHQGFVFLIFLFNPFLSPSFYFWEEDSF</sequence>
<organism evidence="4 5">
    <name type="scientific">Cajanus cajan</name>
    <name type="common">Pigeon pea</name>
    <name type="synonym">Cajanus indicus</name>
    <dbReference type="NCBI Taxonomy" id="3821"/>
    <lineage>
        <taxon>Eukaryota</taxon>
        <taxon>Viridiplantae</taxon>
        <taxon>Streptophyta</taxon>
        <taxon>Embryophyta</taxon>
        <taxon>Tracheophyta</taxon>
        <taxon>Spermatophyta</taxon>
        <taxon>Magnoliopsida</taxon>
        <taxon>eudicotyledons</taxon>
        <taxon>Gunneridae</taxon>
        <taxon>Pentapetalae</taxon>
        <taxon>rosids</taxon>
        <taxon>fabids</taxon>
        <taxon>Fabales</taxon>
        <taxon>Fabaceae</taxon>
        <taxon>Papilionoideae</taxon>
        <taxon>50 kb inversion clade</taxon>
        <taxon>NPAAA clade</taxon>
        <taxon>indigoferoid/millettioid clade</taxon>
        <taxon>Phaseoleae</taxon>
        <taxon>Cajanus</taxon>
    </lineage>
</organism>
<keyword evidence="1" id="KW-0472">Membrane</keyword>
<gene>
    <name evidence="2" type="ORF">KK1_020762</name>
    <name evidence="3" type="ORF">KK1_020789</name>
    <name evidence="4" type="ORF">KK1_050130</name>
</gene>
<dbReference type="EMBL" id="CM003603">
    <property type="protein sequence ID" value="KYP76543.1"/>
    <property type="molecule type" value="Genomic_DNA"/>
</dbReference>
<keyword evidence="1" id="KW-1133">Transmembrane helix</keyword>
<evidence type="ECO:0000313" key="3">
    <source>
        <dbReference type="EMBL" id="KYP76543.1"/>
    </source>
</evidence>
<accession>A0A151UFV0</accession>
<protein>
    <submittedName>
        <fullName evidence="4">Uncharacterized protein</fullName>
    </submittedName>
</protein>
<evidence type="ECO:0000313" key="5">
    <source>
        <dbReference type="Proteomes" id="UP000075243"/>
    </source>
</evidence>
<evidence type="ECO:0000256" key="1">
    <source>
        <dbReference type="SAM" id="Phobius"/>
    </source>
</evidence>
<evidence type="ECO:0000313" key="4">
    <source>
        <dbReference type="EMBL" id="KYP78182.1"/>
    </source>
</evidence>
<feature type="transmembrane region" description="Helical" evidence="1">
    <location>
        <begin position="80"/>
        <end position="104"/>
    </location>
</feature>
<dbReference type="EMBL" id="AGCT01044595">
    <property type="protein sequence ID" value="KYP78182.1"/>
    <property type="molecule type" value="Genomic_DNA"/>
</dbReference>
<dbReference type="AlphaFoldDB" id="A0A151UFV0"/>
<reference evidence="4 5" key="1">
    <citation type="journal article" date="2012" name="Nat. Biotechnol.">
        <title>Draft genome sequence of pigeonpea (Cajanus cajan), an orphan legume crop of resource-poor farmers.</title>
        <authorList>
            <person name="Varshney R.K."/>
            <person name="Chen W."/>
            <person name="Li Y."/>
            <person name="Bharti A.K."/>
            <person name="Saxena R.K."/>
            <person name="Schlueter J.A."/>
            <person name="Donoghue M.T."/>
            <person name="Azam S."/>
            <person name="Fan G."/>
            <person name="Whaley A.M."/>
            <person name="Farmer A.D."/>
            <person name="Sheridan J."/>
            <person name="Iwata A."/>
            <person name="Tuteja R."/>
            <person name="Penmetsa R.V."/>
            <person name="Wu W."/>
            <person name="Upadhyaya H.D."/>
            <person name="Yang S.P."/>
            <person name="Shah T."/>
            <person name="Saxena K.B."/>
            <person name="Michael T."/>
            <person name="McCombie W.R."/>
            <person name="Yang B."/>
            <person name="Zhang G."/>
            <person name="Yang H."/>
            <person name="Wang J."/>
            <person name="Spillane C."/>
            <person name="Cook D.R."/>
            <person name="May G.D."/>
            <person name="Xu X."/>
            <person name="Jackson S.A."/>
        </authorList>
    </citation>
    <scope>NUCLEOTIDE SEQUENCE [LARGE SCALE GENOMIC DNA]</scope>
    <source>
        <strain evidence="5">cv. Asha</strain>
    </source>
</reference>
<name>A0A151UFV0_CAJCA</name>
<dbReference type="Gramene" id="C.cajan_20189.t">
    <property type="protein sequence ID" value="C.cajan_20189.t.cds1"/>
    <property type="gene ID" value="C.cajan_20189"/>
</dbReference>
<dbReference type="Proteomes" id="UP000075243">
    <property type="component" value="Chromosome 1"/>
</dbReference>
<keyword evidence="5" id="KW-1185">Reference proteome</keyword>
<dbReference type="EMBL" id="CM003603">
    <property type="protein sequence ID" value="KYP76517.1"/>
    <property type="molecule type" value="Genomic_DNA"/>
</dbReference>
<dbReference type="Gramene" id="C.cajan_48477.t">
    <property type="protein sequence ID" value="C.cajan_48477.t.cds1"/>
    <property type="gene ID" value="C.cajan_48477"/>
</dbReference>
<keyword evidence="1" id="KW-0812">Transmembrane</keyword>
<feature type="non-terminal residue" evidence="4">
    <location>
        <position position="1"/>
    </location>
</feature>
<dbReference type="Gramene" id="C.cajan_20163.t">
    <property type="protein sequence ID" value="C.cajan_20163.t.cds1"/>
    <property type="gene ID" value="C.cajan_20163"/>
</dbReference>